<comment type="catalytic activity">
    <reaction evidence="6">
        <text>(6R)-5,10-methylene-5,6,7,8-tetrahydrofolate + glycine + H2O = (6S)-5,6,7,8-tetrahydrofolate + L-serine</text>
        <dbReference type="Rhea" id="RHEA:15481"/>
        <dbReference type="ChEBI" id="CHEBI:15377"/>
        <dbReference type="ChEBI" id="CHEBI:15636"/>
        <dbReference type="ChEBI" id="CHEBI:33384"/>
        <dbReference type="ChEBI" id="CHEBI:57305"/>
        <dbReference type="ChEBI" id="CHEBI:57453"/>
        <dbReference type="EC" id="2.1.2.1"/>
    </reaction>
</comment>
<comment type="pathway">
    <text evidence="6">One-carbon metabolism; tetrahydrofolate interconversion.</text>
</comment>
<comment type="cofactor">
    <cofactor evidence="1 6">
        <name>pyridoxal 5'-phosphate</name>
        <dbReference type="ChEBI" id="CHEBI:597326"/>
    </cofactor>
</comment>
<keyword evidence="3 6" id="KW-0554">One-carbon metabolism</keyword>
<evidence type="ECO:0000313" key="9">
    <source>
        <dbReference type="Proteomes" id="UP001623290"/>
    </source>
</evidence>
<comment type="function">
    <text evidence="6">Catalyzes the reversible interconversion of serine and glycine with tetrahydrofolate (THF) serving as the one-carbon carrier. This reaction serves as the major source of one-carbon groups required for the biosynthesis of purines, thymidylate, methionine, and other important biomolecules. Also exhibits THF-independent aldolase activity toward beta-hydroxyamino acids, producing glycine and aldehydes, via a retro-aldol mechanism.</text>
</comment>
<dbReference type="InterPro" id="IPR019798">
    <property type="entry name" value="Ser_HO-MeTrfase_PLP_BS"/>
</dbReference>
<dbReference type="Pfam" id="PF00464">
    <property type="entry name" value="SHMT"/>
    <property type="match status" value="1"/>
</dbReference>
<dbReference type="Gene3D" id="3.90.1150.10">
    <property type="entry name" value="Aspartate Aminotransferase, domain 1"/>
    <property type="match status" value="1"/>
</dbReference>
<keyword evidence="9" id="KW-1185">Reference proteome</keyword>
<keyword evidence="4 6" id="KW-0808">Transferase</keyword>
<keyword evidence="5 6" id="KW-0663">Pyridoxal phosphate</keyword>
<dbReference type="CDD" id="cd00378">
    <property type="entry name" value="SHMT"/>
    <property type="match status" value="1"/>
</dbReference>
<feature type="binding site" evidence="6">
    <location>
        <begin position="131"/>
        <end position="133"/>
    </location>
    <ligand>
        <name>(6S)-5,6,7,8-tetrahydrofolate</name>
        <dbReference type="ChEBI" id="CHEBI:57453"/>
    </ligand>
</feature>
<name>A0ABZ1E028_9RHOB</name>
<dbReference type="InterPro" id="IPR015422">
    <property type="entry name" value="PyrdxlP-dep_Trfase_small"/>
</dbReference>
<comment type="caution">
    <text evidence="6">Lacks conserved residue(s) required for the propagation of feature annotation.</text>
</comment>
<dbReference type="HAMAP" id="MF_00051">
    <property type="entry name" value="SHMT"/>
    <property type="match status" value="1"/>
</dbReference>
<evidence type="ECO:0000256" key="5">
    <source>
        <dbReference type="ARBA" id="ARBA00022898"/>
    </source>
</evidence>
<keyword evidence="6" id="KW-0963">Cytoplasm</keyword>
<accession>A0ABZ1E028</accession>
<feature type="binding site" evidence="6">
    <location>
        <position position="251"/>
    </location>
    <ligand>
        <name>(6S)-5,6,7,8-tetrahydrofolate</name>
        <dbReference type="ChEBI" id="CHEBI:57453"/>
    </ligand>
</feature>
<dbReference type="EC" id="2.1.2.1" evidence="6"/>
<dbReference type="Gene3D" id="3.40.640.10">
    <property type="entry name" value="Type I PLP-dependent aspartate aminotransferase-like (Major domain)"/>
    <property type="match status" value="1"/>
</dbReference>
<comment type="subunit">
    <text evidence="6">Homodimer.</text>
</comment>
<evidence type="ECO:0000259" key="7">
    <source>
        <dbReference type="Pfam" id="PF00464"/>
    </source>
</evidence>
<protein>
    <recommendedName>
        <fullName evidence="6">Serine hydroxymethyltransferase</fullName>
        <shortName evidence="6">SHMT</shortName>
        <shortName evidence="6">Serine methylase</shortName>
        <ecNumber evidence="6">2.1.2.1</ecNumber>
    </recommendedName>
</protein>
<dbReference type="PROSITE" id="PS00096">
    <property type="entry name" value="SHMT"/>
    <property type="match status" value="1"/>
</dbReference>
<comment type="similarity">
    <text evidence="2 6">Belongs to the SHMT family.</text>
</comment>
<evidence type="ECO:0000256" key="3">
    <source>
        <dbReference type="ARBA" id="ARBA00022563"/>
    </source>
</evidence>
<dbReference type="RefSeq" id="WP_339108163.1">
    <property type="nucleotide sequence ID" value="NZ_CP135443.1"/>
</dbReference>
<feature type="site" description="Plays an important role in substrate specificity" evidence="6">
    <location>
        <position position="235"/>
    </location>
</feature>
<sequence length="430" mass="46262">MTEQRDAGFFTESLETRDPELFGSIRNELGRQRDEIELIASENIVSAAVMEAQGSVLTNKYAEGYPGKRYYGGCEFVDVAENLAIERAKQLFGCEFANVQPNSGSQANQGVFTALLQPGDTILGMSLDAGGHLTHGAKPNQSGKWFNAIQYGVRRQDERIDYDQIQELANEHKPKLIIAGGSAIPRQVDFAKMREIADSVGALLMVDMAHFAGLVAGGQHPSPFPYADVATTTTHKTLRGPRGGMILTNDEAIAKKINSAIFPGIQGGPLMHVIAAKAVAFGEALRPEFKVYAEQVVKNAQALSDELMKGGLNIVTGGTDTHVVLVDLRPKGVKGNATDKALGRSHITCNKNGVPFDPEKPTVTSGVRLGTPAGTTRGFKEEEFRQIARMIVKVVDGLAANGEENNEAVEAAVREEVAALCAKFPLYPNL</sequence>
<evidence type="ECO:0000256" key="6">
    <source>
        <dbReference type="HAMAP-Rule" id="MF_00051"/>
    </source>
</evidence>
<dbReference type="InterPro" id="IPR039429">
    <property type="entry name" value="SHMT-like_dom"/>
</dbReference>
<evidence type="ECO:0000256" key="2">
    <source>
        <dbReference type="ARBA" id="ARBA00006376"/>
    </source>
</evidence>
<dbReference type="SUPFAM" id="SSF53383">
    <property type="entry name" value="PLP-dependent transferases"/>
    <property type="match status" value="1"/>
</dbReference>
<dbReference type="PANTHER" id="PTHR11680:SF35">
    <property type="entry name" value="SERINE HYDROXYMETHYLTRANSFERASE 1"/>
    <property type="match status" value="1"/>
</dbReference>
<reference evidence="8 9" key="1">
    <citation type="submission" date="2023-09" db="EMBL/GenBank/DDBJ databases">
        <title>Thioclava shenzhenensis sp. nov., a multidrug resistant bacteria-antagonizing species isolated from coastal seawater.</title>
        <authorList>
            <person name="Long M."/>
        </authorList>
    </citation>
    <scope>NUCLEOTIDE SEQUENCE [LARGE SCALE GENOMIC DNA]</scope>
    <source>
        <strain evidence="8 9">FTW29</strain>
    </source>
</reference>
<comment type="pathway">
    <text evidence="6">Amino-acid biosynthesis; glycine biosynthesis; glycine from L-serine: step 1/1.</text>
</comment>
<dbReference type="InterPro" id="IPR015424">
    <property type="entry name" value="PyrdxlP-dep_Trfase"/>
</dbReference>
<proteinExistence type="inferred from homology"/>
<evidence type="ECO:0000256" key="4">
    <source>
        <dbReference type="ARBA" id="ARBA00022679"/>
    </source>
</evidence>
<dbReference type="GO" id="GO:0004372">
    <property type="term" value="F:glycine hydroxymethyltransferase activity"/>
    <property type="evidence" value="ECO:0007669"/>
    <property type="project" value="UniProtKB-EC"/>
</dbReference>
<dbReference type="InterPro" id="IPR049943">
    <property type="entry name" value="Ser_HO-MeTrfase-like"/>
</dbReference>
<gene>
    <name evidence="6 8" type="primary">glyA</name>
    <name evidence="8" type="ORF">RPE78_03760</name>
</gene>
<evidence type="ECO:0000256" key="1">
    <source>
        <dbReference type="ARBA" id="ARBA00001933"/>
    </source>
</evidence>
<feature type="modified residue" description="N6-(pyridoxal phosphate)lysine" evidence="6">
    <location>
        <position position="236"/>
    </location>
</feature>
<feature type="binding site" evidence="6">
    <location>
        <position position="127"/>
    </location>
    <ligand>
        <name>(6S)-5,6,7,8-tetrahydrofolate</name>
        <dbReference type="ChEBI" id="CHEBI:57453"/>
    </ligand>
</feature>
<dbReference type="InterPro" id="IPR001085">
    <property type="entry name" value="Ser_HO-MeTrfase"/>
</dbReference>
<comment type="subcellular location">
    <subcellularLocation>
        <location evidence="6">Cytoplasm</location>
    </subcellularLocation>
</comment>
<dbReference type="EMBL" id="CP135443">
    <property type="protein sequence ID" value="WRY34415.1"/>
    <property type="molecule type" value="Genomic_DNA"/>
</dbReference>
<dbReference type="NCBIfam" id="NF000586">
    <property type="entry name" value="PRK00011.1"/>
    <property type="match status" value="1"/>
</dbReference>
<dbReference type="InterPro" id="IPR015421">
    <property type="entry name" value="PyrdxlP-dep_Trfase_major"/>
</dbReference>
<feature type="domain" description="Serine hydroxymethyltransferase-like" evidence="7">
    <location>
        <begin position="14"/>
        <end position="391"/>
    </location>
</feature>
<organism evidence="8 9">
    <name type="scientific">Thioclava litoralis</name>
    <dbReference type="NCBI Taxonomy" id="3076557"/>
    <lineage>
        <taxon>Bacteria</taxon>
        <taxon>Pseudomonadati</taxon>
        <taxon>Pseudomonadota</taxon>
        <taxon>Alphaproteobacteria</taxon>
        <taxon>Rhodobacterales</taxon>
        <taxon>Paracoccaceae</taxon>
        <taxon>Thioclava</taxon>
    </lineage>
</organism>
<evidence type="ECO:0000313" key="8">
    <source>
        <dbReference type="EMBL" id="WRY34415.1"/>
    </source>
</evidence>
<dbReference type="Proteomes" id="UP001623290">
    <property type="component" value="Chromosome"/>
</dbReference>
<dbReference type="PANTHER" id="PTHR11680">
    <property type="entry name" value="SERINE HYDROXYMETHYLTRANSFERASE"/>
    <property type="match status" value="1"/>
</dbReference>
<dbReference type="PIRSF" id="PIRSF000412">
    <property type="entry name" value="SHMT"/>
    <property type="match status" value="1"/>
</dbReference>
<keyword evidence="6" id="KW-0028">Amino-acid biosynthesis</keyword>